<protein>
    <recommendedName>
        <fullName evidence="2">Fibronectin type-III domain-containing protein</fullName>
    </recommendedName>
</protein>
<gene>
    <name evidence="3" type="ORF">EII41_13265</name>
</gene>
<feature type="domain" description="Fibronectin type-III" evidence="2">
    <location>
        <begin position="35"/>
        <end position="118"/>
    </location>
</feature>
<dbReference type="RefSeq" id="WP_124790967.1">
    <property type="nucleotide sequence ID" value="NZ_RQYN01000093.1"/>
</dbReference>
<sequence length="118" mass="13160">MKRVKHFSIWIIALLAMTVTNYAWAADTQKPKPGCNGDIQIGTVTGTTIAVSWCKATDNVTPQDQLVYWVLWKLRSESSWKTSSYTKNMTSYTITGLEPNTEYDVMVAVHDAAVNGIN</sequence>
<name>A0A3P1YG36_TANFO</name>
<evidence type="ECO:0000256" key="1">
    <source>
        <dbReference type="SAM" id="SignalP"/>
    </source>
</evidence>
<dbReference type="InterPro" id="IPR003961">
    <property type="entry name" value="FN3_dom"/>
</dbReference>
<dbReference type="SUPFAM" id="SSF49265">
    <property type="entry name" value="Fibronectin type III"/>
    <property type="match status" value="1"/>
</dbReference>
<dbReference type="Proteomes" id="UP000279860">
    <property type="component" value="Unassembled WGS sequence"/>
</dbReference>
<comment type="caution">
    <text evidence="3">The sequence shown here is derived from an EMBL/GenBank/DDBJ whole genome shotgun (WGS) entry which is preliminary data.</text>
</comment>
<dbReference type="Gene3D" id="2.60.40.10">
    <property type="entry name" value="Immunoglobulins"/>
    <property type="match status" value="1"/>
</dbReference>
<keyword evidence="1" id="KW-0732">Signal</keyword>
<dbReference type="AlphaFoldDB" id="A0A3P1YG36"/>
<dbReference type="SMART" id="SM00060">
    <property type="entry name" value="FN3"/>
    <property type="match status" value="1"/>
</dbReference>
<dbReference type="InterPro" id="IPR013783">
    <property type="entry name" value="Ig-like_fold"/>
</dbReference>
<reference evidence="3 4" key="1">
    <citation type="submission" date="2018-11" db="EMBL/GenBank/DDBJ databases">
        <title>Genomes From Bacteria Associated with the Canine Oral Cavity: a Test Case for Automated Genome-Based Taxonomic Assignment.</title>
        <authorList>
            <person name="Coil D.A."/>
            <person name="Jospin G."/>
            <person name="Darling A.E."/>
            <person name="Wallis C."/>
            <person name="Davis I.J."/>
            <person name="Harris S."/>
            <person name="Eisen J.A."/>
            <person name="Holcombe L.J."/>
            <person name="O'Flynn C."/>
        </authorList>
    </citation>
    <scope>NUCLEOTIDE SEQUENCE [LARGE SCALE GENOMIC DNA]</scope>
    <source>
        <strain evidence="3 4">OH1426_COT-023</strain>
    </source>
</reference>
<organism evidence="3 4">
    <name type="scientific">Tannerella forsythia</name>
    <name type="common">Bacteroides forsythus</name>
    <dbReference type="NCBI Taxonomy" id="28112"/>
    <lineage>
        <taxon>Bacteria</taxon>
        <taxon>Pseudomonadati</taxon>
        <taxon>Bacteroidota</taxon>
        <taxon>Bacteroidia</taxon>
        <taxon>Bacteroidales</taxon>
        <taxon>Tannerellaceae</taxon>
        <taxon>Tannerella</taxon>
    </lineage>
</organism>
<feature type="chain" id="PRO_5018285843" description="Fibronectin type-III domain-containing protein" evidence="1">
    <location>
        <begin position="26"/>
        <end position="118"/>
    </location>
</feature>
<accession>A0A3P1YG36</accession>
<feature type="signal peptide" evidence="1">
    <location>
        <begin position="1"/>
        <end position="25"/>
    </location>
</feature>
<dbReference type="PROSITE" id="PS50853">
    <property type="entry name" value="FN3"/>
    <property type="match status" value="1"/>
</dbReference>
<evidence type="ECO:0000313" key="4">
    <source>
        <dbReference type="Proteomes" id="UP000279860"/>
    </source>
</evidence>
<evidence type="ECO:0000313" key="3">
    <source>
        <dbReference type="EMBL" id="RRD69872.1"/>
    </source>
</evidence>
<evidence type="ECO:0000259" key="2">
    <source>
        <dbReference type="PROSITE" id="PS50853"/>
    </source>
</evidence>
<dbReference type="CDD" id="cd00063">
    <property type="entry name" value="FN3"/>
    <property type="match status" value="1"/>
</dbReference>
<dbReference type="InterPro" id="IPR036116">
    <property type="entry name" value="FN3_sf"/>
</dbReference>
<proteinExistence type="predicted"/>
<dbReference type="Pfam" id="PF00041">
    <property type="entry name" value="fn3"/>
    <property type="match status" value="1"/>
</dbReference>
<dbReference type="EMBL" id="RQYN01000093">
    <property type="protein sequence ID" value="RRD69872.1"/>
    <property type="molecule type" value="Genomic_DNA"/>
</dbReference>